<keyword evidence="7 12" id="KW-0479">Metal-binding</keyword>
<keyword evidence="11 12" id="KW-0472">Membrane</keyword>
<feature type="transmembrane region" description="Helical" evidence="12">
    <location>
        <begin position="362"/>
        <end position="384"/>
    </location>
</feature>
<feature type="transmembrane region" description="Helical" evidence="12">
    <location>
        <begin position="70"/>
        <end position="95"/>
    </location>
</feature>
<evidence type="ECO:0000256" key="13">
    <source>
        <dbReference type="SAM" id="MobiDB-lite"/>
    </source>
</evidence>
<gene>
    <name evidence="14" type="ORF">GCM10023320_15650</name>
</gene>
<keyword evidence="10 12" id="KW-0408">Iron</keyword>
<feature type="transmembrane region" description="Helical" evidence="12">
    <location>
        <begin position="328"/>
        <end position="350"/>
    </location>
</feature>
<comment type="similarity">
    <text evidence="2 12">Belongs to the cytochrome ubiquinol oxidase subunit 1 family.</text>
</comment>
<keyword evidence="4 12" id="KW-1003">Cell membrane</keyword>
<dbReference type="Proteomes" id="UP001500804">
    <property type="component" value="Unassembled WGS sequence"/>
</dbReference>
<dbReference type="InterPro" id="IPR002585">
    <property type="entry name" value="Cyt-d_ubiquinol_oxidase_su_1"/>
</dbReference>
<feature type="transmembrane region" description="Helical" evidence="12">
    <location>
        <begin position="193"/>
        <end position="214"/>
    </location>
</feature>
<feature type="transmembrane region" description="Helical" evidence="12">
    <location>
        <begin position="226"/>
        <end position="245"/>
    </location>
</feature>
<organism evidence="14 15">
    <name type="scientific">Pseudonocardia adelaidensis</name>
    <dbReference type="NCBI Taxonomy" id="648754"/>
    <lineage>
        <taxon>Bacteria</taxon>
        <taxon>Bacillati</taxon>
        <taxon>Actinomycetota</taxon>
        <taxon>Actinomycetes</taxon>
        <taxon>Pseudonocardiales</taxon>
        <taxon>Pseudonocardiaceae</taxon>
        <taxon>Pseudonocardia</taxon>
    </lineage>
</organism>
<evidence type="ECO:0000256" key="1">
    <source>
        <dbReference type="ARBA" id="ARBA00004651"/>
    </source>
</evidence>
<evidence type="ECO:0000256" key="7">
    <source>
        <dbReference type="ARBA" id="ARBA00022723"/>
    </source>
</evidence>
<comment type="subcellular location">
    <subcellularLocation>
        <location evidence="1">Cell membrane</location>
        <topology evidence="1">Multi-pass membrane protein</topology>
    </subcellularLocation>
</comment>
<dbReference type="EMBL" id="BAABJO010000005">
    <property type="protein sequence ID" value="GAA5116018.1"/>
    <property type="molecule type" value="Genomic_DNA"/>
</dbReference>
<proteinExistence type="inferred from homology"/>
<dbReference type="PANTHER" id="PTHR30365">
    <property type="entry name" value="CYTOCHROME D UBIQUINOL OXIDASE"/>
    <property type="match status" value="1"/>
</dbReference>
<dbReference type="RefSeq" id="WP_345604153.1">
    <property type="nucleotide sequence ID" value="NZ_BAABJO010000005.1"/>
</dbReference>
<evidence type="ECO:0000256" key="5">
    <source>
        <dbReference type="ARBA" id="ARBA00022617"/>
    </source>
</evidence>
<dbReference type="PANTHER" id="PTHR30365:SF14">
    <property type="entry name" value="CYTOCHROME BD MENAQUINOL OXIDASE SUBUNIT I-RELATED"/>
    <property type="match status" value="1"/>
</dbReference>
<feature type="region of interest" description="Disordered" evidence="13">
    <location>
        <begin position="441"/>
        <end position="470"/>
    </location>
</feature>
<keyword evidence="6 12" id="KW-0812">Transmembrane</keyword>
<evidence type="ECO:0000256" key="4">
    <source>
        <dbReference type="ARBA" id="ARBA00022475"/>
    </source>
</evidence>
<keyword evidence="5 12" id="KW-0349">Heme</keyword>
<protein>
    <submittedName>
        <fullName evidence="14">Cytochrome ubiquinol oxidase subunit I</fullName>
    </submittedName>
</protein>
<evidence type="ECO:0000256" key="11">
    <source>
        <dbReference type="ARBA" id="ARBA00023136"/>
    </source>
</evidence>
<evidence type="ECO:0000256" key="10">
    <source>
        <dbReference type="ARBA" id="ARBA00023004"/>
    </source>
</evidence>
<evidence type="ECO:0000256" key="9">
    <source>
        <dbReference type="ARBA" id="ARBA00022989"/>
    </source>
</evidence>
<accession>A0ABP9NEA7</accession>
<evidence type="ECO:0000313" key="15">
    <source>
        <dbReference type="Proteomes" id="UP001500804"/>
    </source>
</evidence>
<evidence type="ECO:0000256" key="2">
    <source>
        <dbReference type="ARBA" id="ARBA00009819"/>
    </source>
</evidence>
<sequence length="470" mass="50111">MGATEWVVVAATPGDLVAARTQMGFSLGWHIVIACFGVGMPGLAVFAEWRGLRTGDPAWEGLARTWARSMGVLFAVGAVSGTILSFEMGLLWPGLMGTFGDVIGLPFALEGFAFFIEAIFLGIWLYAWDRLPPRIHVLTGVPVLVAGVASAFFVVTANAWMNQPRGFDLVDGRVTGVRPWGAMFNPATPPQTVHMIVAAFMVTGFGMASVYAVGLLRGRRDRHHRLGFLVPFTVAAVLAPVQVVVGDWAAHFIADNQALKLAAIEGLSETTAGAPLSLGGIYTGGELRYALEIPNALSLLAHWDPDAVVLGLDQAAPDLRPPVNVVHLSFQLMVGIGFALVALGAWQAGSWWRRRDLPGSPWFLRAAVLAGPAAALALEAGWVVTEVGRQPWVVYGVLLTRDAVNPHPGLVAGLLMVLAVYAVLTVATVTVLRRLARRGPVAPQERAGEPVSQLPVSQRPASRRPGEAER</sequence>
<evidence type="ECO:0000256" key="12">
    <source>
        <dbReference type="PIRNR" id="PIRNR006446"/>
    </source>
</evidence>
<keyword evidence="3 12" id="KW-0813">Transport</keyword>
<name>A0ABP9NEA7_9PSEU</name>
<evidence type="ECO:0000256" key="3">
    <source>
        <dbReference type="ARBA" id="ARBA00022448"/>
    </source>
</evidence>
<comment type="caution">
    <text evidence="14">The sequence shown here is derived from an EMBL/GenBank/DDBJ whole genome shotgun (WGS) entry which is preliminary data.</text>
</comment>
<keyword evidence="9 12" id="KW-1133">Transmembrane helix</keyword>
<feature type="transmembrane region" description="Helical" evidence="12">
    <location>
        <begin position="410"/>
        <end position="432"/>
    </location>
</feature>
<dbReference type="PIRSF" id="PIRSF006446">
    <property type="entry name" value="Cyt_quinol_oxidase_1"/>
    <property type="match status" value="1"/>
</dbReference>
<reference evidence="15" key="1">
    <citation type="journal article" date="2019" name="Int. J. Syst. Evol. Microbiol.">
        <title>The Global Catalogue of Microorganisms (GCM) 10K type strain sequencing project: providing services to taxonomists for standard genome sequencing and annotation.</title>
        <authorList>
            <consortium name="The Broad Institute Genomics Platform"/>
            <consortium name="The Broad Institute Genome Sequencing Center for Infectious Disease"/>
            <person name="Wu L."/>
            <person name="Ma J."/>
        </authorList>
    </citation>
    <scope>NUCLEOTIDE SEQUENCE [LARGE SCALE GENOMIC DNA]</scope>
    <source>
        <strain evidence="15">JCM 18302</strain>
    </source>
</reference>
<keyword evidence="8 12" id="KW-0249">Electron transport</keyword>
<feature type="transmembrane region" description="Helical" evidence="12">
    <location>
        <begin position="107"/>
        <end position="128"/>
    </location>
</feature>
<dbReference type="Pfam" id="PF01654">
    <property type="entry name" value="Cyt_bd_oxida_I"/>
    <property type="match status" value="1"/>
</dbReference>
<feature type="transmembrane region" description="Helical" evidence="12">
    <location>
        <begin position="27"/>
        <end position="49"/>
    </location>
</feature>
<keyword evidence="15" id="KW-1185">Reference proteome</keyword>
<evidence type="ECO:0000256" key="6">
    <source>
        <dbReference type="ARBA" id="ARBA00022692"/>
    </source>
</evidence>
<feature type="transmembrane region" description="Helical" evidence="12">
    <location>
        <begin position="135"/>
        <end position="161"/>
    </location>
</feature>
<evidence type="ECO:0000313" key="14">
    <source>
        <dbReference type="EMBL" id="GAA5116018.1"/>
    </source>
</evidence>
<evidence type="ECO:0000256" key="8">
    <source>
        <dbReference type="ARBA" id="ARBA00022982"/>
    </source>
</evidence>